<evidence type="ECO:0000313" key="2">
    <source>
        <dbReference type="EMBL" id="MDT7044118.1"/>
    </source>
</evidence>
<dbReference type="GO" id="GO:0004386">
    <property type="term" value="F:helicase activity"/>
    <property type="evidence" value="ECO:0007669"/>
    <property type="project" value="UniProtKB-KW"/>
</dbReference>
<organism evidence="2 3">
    <name type="scientific">Candidatus Nitronereus thalassa</name>
    <dbReference type="NCBI Taxonomy" id="3020898"/>
    <lineage>
        <taxon>Bacteria</taxon>
        <taxon>Pseudomonadati</taxon>
        <taxon>Nitrospirota</taxon>
        <taxon>Nitrospiria</taxon>
        <taxon>Nitrospirales</taxon>
        <taxon>Nitrospiraceae</taxon>
        <taxon>Candidatus Nitronereus</taxon>
    </lineage>
</organism>
<feature type="domain" description="Helicase/UvrB N-terminal" evidence="1">
    <location>
        <begin position="2"/>
        <end position="166"/>
    </location>
</feature>
<dbReference type="Proteomes" id="UP001250932">
    <property type="component" value="Unassembled WGS sequence"/>
</dbReference>
<keyword evidence="2" id="KW-0547">Nucleotide-binding</keyword>
<comment type="caution">
    <text evidence="2">The sequence shown here is derived from an EMBL/GenBank/DDBJ whole genome shotgun (WGS) entry which is preliminary data.</text>
</comment>
<gene>
    <name evidence="2" type="ORF">PPG34_17340</name>
</gene>
<proteinExistence type="predicted"/>
<reference evidence="2 3" key="1">
    <citation type="journal article" date="2023" name="ISME J.">
        <title>Cultivation and genomic characterization of novel and ubiquitous marine nitrite-oxidizing bacteria from the Nitrospirales.</title>
        <authorList>
            <person name="Mueller A.J."/>
            <person name="Daebeler A."/>
            <person name="Herbold C.W."/>
            <person name="Kirkegaard R.H."/>
            <person name="Daims H."/>
        </authorList>
    </citation>
    <scope>NUCLEOTIDE SEQUENCE [LARGE SCALE GENOMIC DNA]</scope>
    <source>
        <strain evidence="2 3">EB</strain>
    </source>
</reference>
<accession>A0ABU3KCJ4</accession>
<name>A0ABU3KCJ4_9BACT</name>
<dbReference type="SUPFAM" id="SSF52540">
    <property type="entry name" value="P-loop containing nucleoside triphosphate hydrolases"/>
    <property type="match status" value="1"/>
</dbReference>
<keyword evidence="2" id="KW-0347">Helicase</keyword>
<evidence type="ECO:0000259" key="1">
    <source>
        <dbReference type="Pfam" id="PF04851"/>
    </source>
</evidence>
<dbReference type="Pfam" id="PF04851">
    <property type="entry name" value="ResIII"/>
    <property type="match status" value="1"/>
</dbReference>
<dbReference type="RefSeq" id="WP_313834704.1">
    <property type="nucleotide sequence ID" value="NZ_JAQOUE010000002.1"/>
</dbReference>
<keyword evidence="2" id="KW-0378">Hydrolase</keyword>
<dbReference type="PANTHER" id="PTHR47396:SF1">
    <property type="entry name" value="ATP-DEPENDENT HELICASE IRC3-RELATED"/>
    <property type="match status" value="1"/>
</dbReference>
<dbReference type="EMBL" id="JAQOUE010000002">
    <property type="protein sequence ID" value="MDT7044118.1"/>
    <property type="molecule type" value="Genomic_DNA"/>
</dbReference>
<keyword evidence="2" id="KW-0067">ATP-binding</keyword>
<sequence length="535" mass="60237">MPLRRHQQELLDICESVLQGRSLTDVVCAVTPGGGKSLLPQILAARLIPTIADALCWVVPRRVLQDQGARGFQDPTHRTMLGHRLEAMVSTNQESPTRGCAAYVTTYQALAADARKINAKEFRRKRYILVLDEPHHMEADGVWHQAIHPLYEQAVLRVLMSGTFERGDRMRMAFMPYASSHQLDDIDWAHTESRAVIRYSLADAIREHACIDLTVHYANCQATWLDVQGIEHHVESLAEAGKKTSEALLTALKTEAALELLHTGVKAWQTYRATHPRSKLLVVAANIEQAQKYTAWLQARGVPAKIATSDDTSSAYRTIKAFKRQGISAVDCLITVAMAYEGLDVPAITHLICLTHIRTKPWIEQVVHRATRMDPLAGPYEEQRAYIYAPDDRPFRECMGYILAQRQVELRSSTSRAGIQEDASLDGSGLLPFMDRTELRMEPLSSGVLGIRQQGLWANMPGAAHVEEPQETPKERLDRLRVQIEKHVRAHEQSRRLKHGTVNGAVYRQFKKSRTSMTEAELSKVLRWVGKTFPV</sequence>
<protein>
    <submittedName>
        <fullName evidence="2">DEAD/DEAH box helicase family protein</fullName>
    </submittedName>
</protein>
<evidence type="ECO:0000313" key="3">
    <source>
        <dbReference type="Proteomes" id="UP001250932"/>
    </source>
</evidence>
<dbReference type="InterPro" id="IPR006935">
    <property type="entry name" value="Helicase/UvrB_N"/>
</dbReference>
<dbReference type="InterPro" id="IPR027417">
    <property type="entry name" value="P-loop_NTPase"/>
</dbReference>
<dbReference type="Gene3D" id="3.40.50.300">
    <property type="entry name" value="P-loop containing nucleotide triphosphate hydrolases"/>
    <property type="match status" value="2"/>
</dbReference>
<dbReference type="InterPro" id="IPR050742">
    <property type="entry name" value="Helicase_Restrict-Modif_Enz"/>
</dbReference>
<dbReference type="PANTHER" id="PTHR47396">
    <property type="entry name" value="TYPE I RESTRICTION ENZYME ECOKI R PROTEIN"/>
    <property type="match status" value="1"/>
</dbReference>
<keyword evidence="3" id="KW-1185">Reference proteome</keyword>